<gene>
    <name evidence="1" type="ORF">M011DRAFT_250806</name>
</gene>
<evidence type="ECO:0000313" key="1">
    <source>
        <dbReference type="EMBL" id="KAF2743067.1"/>
    </source>
</evidence>
<dbReference type="PANTHER" id="PTHR42085:SF2">
    <property type="entry name" value="F-BOX DOMAIN-CONTAINING PROTEIN"/>
    <property type="match status" value="1"/>
</dbReference>
<reference evidence="1" key="1">
    <citation type="journal article" date="2020" name="Stud. Mycol.">
        <title>101 Dothideomycetes genomes: a test case for predicting lifestyles and emergence of pathogens.</title>
        <authorList>
            <person name="Haridas S."/>
            <person name="Albert R."/>
            <person name="Binder M."/>
            <person name="Bloem J."/>
            <person name="Labutti K."/>
            <person name="Salamov A."/>
            <person name="Andreopoulos B."/>
            <person name="Baker S."/>
            <person name="Barry K."/>
            <person name="Bills G."/>
            <person name="Bluhm B."/>
            <person name="Cannon C."/>
            <person name="Castanera R."/>
            <person name="Culley D."/>
            <person name="Daum C."/>
            <person name="Ezra D."/>
            <person name="Gonzalez J."/>
            <person name="Henrissat B."/>
            <person name="Kuo A."/>
            <person name="Liang C."/>
            <person name="Lipzen A."/>
            <person name="Lutzoni F."/>
            <person name="Magnuson J."/>
            <person name="Mondo S."/>
            <person name="Nolan M."/>
            <person name="Ohm R."/>
            <person name="Pangilinan J."/>
            <person name="Park H.-J."/>
            <person name="Ramirez L."/>
            <person name="Alfaro M."/>
            <person name="Sun H."/>
            <person name="Tritt A."/>
            <person name="Yoshinaga Y."/>
            <person name="Zwiers L.-H."/>
            <person name="Turgeon B."/>
            <person name="Goodwin S."/>
            <person name="Spatafora J."/>
            <person name="Crous P."/>
            <person name="Grigoriev I."/>
        </authorList>
    </citation>
    <scope>NUCLEOTIDE SEQUENCE</scope>
    <source>
        <strain evidence="1">CBS 119925</strain>
    </source>
</reference>
<dbReference type="OrthoDB" id="62952at2759"/>
<dbReference type="AlphaFoldDB" id="A0A6A6V1H9"/>
<evidence type="ECO:0000313" key="2">
    <source>
        <dbReference type="Proteomes" id="UP000799440"/>
    </source>
</evidence>
<dbReference type="EMBL" id="MU006601">
    <property type="protein sequence ID" value="KAF2743067.1"/>
    <property type="molecule type" value="Genomic_DNA"/>
</dbReference>
<dbReference type="Proteomes" id="UP000799440">
    <property type="component" value="Unassembled WGS sequence"/>
</dbReference>
<protein>
    <submittedName>
        <fullName evidence="1">Uncharacterized protein</fullName>
    </submittedName>
</protein>
<name>A0A6A6V1H9_9PLEO</name>
<organism evidence="1 2">
    <name type="scientific">Sporormia fimetaria CBS 119925</name>
    <dbReference type="NCBI Taxonomy" id="1340428"/>
    <lineage>
        <taxon>Eukaryota</taxon>
        <taxon>Fungi</taxon>
        <taxon>Dikarya</taxon>
        <taxon>Ascomycota</taxon>
        <taxon>Pezizomycotina</taxon>
        <taxon>Dothideomycetes</taxon>
        <taxon>Pleosporomycetidae</taxon>
        <taxon>Pleosporales</taxon>
        <taxon>Sporormiaceae</taxon>
        <taxon>Sporormia</taxon>
    </lineage>
</organism>
<proteinExistence type="predicted"/>
<dbReference type="PANTHER" id="PTHR42085">
    <property type="entry name" value="F-BOX DOMAIN-CONTAINING PROTEIN"/>
    <property type="match status" value="1"/>
</dbReference>
<keyword evidence="2" id="KW-1185">Reference proteome</keyword>
<dbReference type="InterPro" id="IPR038883">
    <property type="entry name" value="AN11006-like"/>
</dbReference>
<sequence>MGASHSNLLGSQGTQLVESATGVPRKEWHARLPNFTLSLNVTIPASPGLAPPSPGNSPSHSTFSIAVDFVRRGKPANTDFRFLDLPPEIRVMIYEEVLVVGNVFFRNRYGQMPPDDHRYRDCNRIPKPELQLLRVSRQIHDEAEPVYLSKNNFLLPVGWERMKPFDIHSSTSSTAPLFSRAGLVHVRYISFIVDQNIRLGHGNVNNSADWRSCEGWMGTKYEDMSLAEIFDWMDDSAREAYHDALMAMADALGRLIPGPRYVEVDYTEAFDYLGRRTILHEDLATILLFRYLNCDNLEQINVLGLRSSLEKVHFNALGIGQQYYDQNDEDGKKMQKIRTLVRFGELEAGE</sequence>
<accession>A0A6A6V1H9</accession>